<gene>
    <name evidence="6" type="ORF">LEP1GSC123_2433</name>
</gene>
<dbReference type="BioCyc" id="LBOR1193007:G11KN-1026-MONOMER"/>
<dbReference type="GO" id="GO:0022857">
    <property type="term" value="F:transmembrane transporter activity"/>
    <property type="evidence" value="ECO:0007669"/>
    <property type="project" value="UniProtKB-ARBA"/>
</dbReference>
<dbReference type="FunFam" id="3.40.50.300:FF:000032">
    <property type="entry name" value="Export ABC transporter ATP-binding protein"/>
    <property type="match status" value="1"/>
</dbReference>
<proteinExistence type="inferred from homology"/>
<organism evidence="6 7">
    <name type="scientific">Leptospira borgpetersenii str. 200701203</name>
    <dbReference type="NCBI Taxonomy" id="1193007"/>
    <lineage>
        <taxon>Bacteria</taxon>
        <taxon>Pseudomonadati</taxon>
        <taxon>Spirochaetota</taxon>
        <taxon>Spirochaetia</taxon>
        <taxon>Leptospirales</taxon>
        <taxon>Leptospiraceae</taxon>
        <taxon>Leptospira</taxon>
    </lineage>
</organism>
<dbReference type="InterPro" id="IPR015854">
    <property type="entry name" value="ABC_transpr_LolD-like"/>
</dbReference>
<dbReference type="AlphaFoldDB" id="M3GHF5"/>
<dbReference type="GO" id="GO:0005524">
    <property type="term" value="F:ATP binding"/>
    <property type="evidence" value="ECO:0007669"/>
    <property type="project" value="UniProtKB-KW"/>
</dbReference>
<evidence type="ECO:0000256" key="3">
    <source>
        <dbReference type="ARBA" id="ARBA00022840"/>
    </source>
</evidence>
<dbReference type="GO" id="GO:0098796">
    <property type="term" value="C:membrane protein complex"/>
    <property type="evidence" value="ECO:0007669"/>
    <property type="project" value="UniProtKB-ARBA"/>
</dbReference>
<name>M3GHF5_LEPBO</name>
<dbReference type="Proteomes" id="UP000011783">
    <property type="component" value="Unassembled WGS sequence"/>
</dbReference>
<dbReference type="PANTHER" id="PTHR24220">
    <property type="entry name" value="IMPORT ATP-BINDING PROTEIN"/>
    <property type="match status" value="1"/>
</dbReference>
<keyword evidence="1" id="KW-0813">Transport</keyword>
<feature type="domain" description="ABC transporter" evidence="5">
    <location>
        <begin position="2"/>
        <end position="242"/>
    </location>
</feature>
<keyword evidence="3 6" id="KW-0067">ATP-binding</keyword>
<comment type="caution">
    <text evidence="6">The sequence shown here is derived from an EMBL/GenBank/DDBJ whole genome shotgun (WGS) entry which is preliminary data.</text>
</comment>
<dbReference type="Pfam" id="PF00005">
    <property type="entry name" value="ABC_tran"/>
    <property type="match status" value="1"/>
</dbReference>
<dbReference type="SUPFAM" id="SSF52540">
    <property type="entry name" value="P-loop containing nucleoside triphosphate hydrolases"/>
    <property type="match status" value="1"/>
</dbReference>
<evidence type="ECO:0000313" key="7">
    <source>
        <dbReference type="Proteomes" id="UP000011783"/>
    </source>
</evidence>
<evidence type="ECO:0000256" key="1">
    <source>
        <dbReference type="ARBA" id="ARBA00022448"/>
    </source>
</evidence>
<keyword evidence="2" id="KW-0547">Nucleotide-binding</keyword>
<dbReference type="GO" id="GO:0016887">
    <property type="term" value="F:ATP hydrolysis activity"/>
    <property type="evidence" value="ECO:0007669"/>
    <property type="project" value="InterPro"/>
</dbReference>
<dbReference type="InterPro" id="IPR003439">
    <property type="entry name" value="ABC_transporter-like_ATP-bd"/>
</dbReference>
<comment type="similarity">
    <text evidence="4">Belongs to the ABC transporter superfamily. Macrolide exporter (TC 3.A.1.122) family.</text>
</comment>
<evidence type="ECO:0000256" key="2">
    <source>
        <dbReference type="ARBA" id="ARBA00022741"/>
    </source>
</evidence>
<dbReference type="PROSITE" id="PS50893">
    <property type="entry name" value="ABC_TRANSPORTER_2"/>
    <property type="match status" value="1"/>
</dbReference>
<dbReference type="Gene3D" id="3.40.50.300">
    <property type="entry name" value="P-loop containing nucleotide triphosphate hydrolases"/>
    <property type="match status" value="1"/>
</dbReference>
<dbReference type="InterPro" id="IPR027417">
    <property type="entry name" value="P-loop_NTPase"/>
</dbReference>
<evidence type="ECO:0000313" key="6">
    <source>
        <dbReference type="EMBL" id="EMG00402.1"/>
    </source>
</evidence>
<dbReference type="CDD" id="cd03255">
    <property type="entry name" value="ABC_MJ0796_LolCDE_FtsE"/>
    <property type="match status" value="1"/>
</dbReference>
<dbReference type="EMBL" id="AKWO02000047">
    <property type="protein sequence ID" value="EMG00402.1"/>
    <property type="molecule type" value="Genomic_DNA"/>
</dbReference>
<reference evidence="6 7" key="1">
    <citation type="submission" date="2013-01" db="EMBL/GenBank/DDBJ databases">
        <authorList>
            <person name="Harkins D.M."/>
            <person name="Durkin A.S."/>
            <person name="Brinkac L.M."/>
            <person name="Haft D.H."/>
            <person name="Selengut J.D."/>
            <person name="Sanka R."/>
            <person name="DePew J."/>
            <person name="Purushe J."/>
            <person name="Picardeau M."/>
            <person name="Werts C."/>
            <person name="Goarant C."/>
            <person name="Vinetz J.M."/>
            <person name="Sutton G.G."/>
            <person name="Nierman W.C."/>
            <person name="Fouts D.E."/>
        </authorList>
    </citation>
    <scope>NUCLEOTIDE SEQUENCE [LARGE SCALE GENOMIC DNA]</scope>
    <source>
        <strain evidence="6 7">200701203</strain>
    </source>
</reference>
<evidence type="ECO:0000256" key="4">
    <source>
        <dbReference type="ARBA" id="ARBA00038388"/>
    </source>
</evidence>
<dbReference type="GO" id="GO:0005886">
    <property type="term" value="C:plasma membrane"/>
    <property type="evidence" value="ECO:0007669"/>
    <property type="project" value="TreeGrafter"/>
</dbReference>
<accession>M3GHF5</accession>
<dbReference type="InterPro" id="IPR003593">
    <property type="entry name" value="AAA+_ATPase"/>
</dbReference>
<sequence>MLQVKNVNKSYLISGKKLEVLKDVSFCIEEGEFIAIIGPSGSGKSTLLAISAGLDRPDDGEIILDGVPLLKKDEDELAKLRGEKIGFIFQNFQLIKSLNALENVSLPLVLNSKLSSIQIKDRALAWLEKVSMRERAFNFPGQLSGGEEQRIAIARSFIHNPKVLFADEPTANLDKKNGEKVMNLLVELNQKTSSTLIVVTHDRSVAELADRILEMSDGRIVKEIFGKKVHSLRGSKISSAEKKIASKSSPTKRKFPGKNDEIQIIDPIRIARLSIQKKFRVADRICDCDRNRLRYRNTRLSGRVKSLHFKGSA</sequence>
<evidence type="ECO:0000259" key="5">
    <source>
        <dbReference type="PROSITE" id="PS50893"/>
    </source>
</evidence>
<dbReference type="InterPro" id="IPR017911">
    <property type="entry name" value="MacB-like_ATP-bd"/>
</dbReference>
<protein>
    <submittedName>
        <fullName evidence="6">ABC transporter, ATP-binding protein</fullName>
    </submittedName>
</protein>
<dbReference type="PANTHER" id="PTHR24220:SF86">
    <property type="entry name" value="ABC TRANSPORTER ABCH.1"/>
    <property type="match status" value="1"/>
</dbReference>
<dbReference type="SMART" id="SM00382">
    <property type="entry name" value="AAA"/>
    <property type="match status" value="1"/>
</dbReference>